<protein>
    <submittedName>
        <fullName evidence="1">Uncharacterized protein</fullName>
    </submittedName>
</protein>
<sequence length="158" mass="18043">MSIIGSNVIFSKAKVNKQKKQSDNRETLQEFSGVNNPTLLKIQTVFPFIIFPNILRIDLQKVSITHVLFFWTHKDQVIDINDILGVSVQSGPLFATLLITTKFFSQNPFKIAYLLRGQAMLARRIIQGLMIVSKKKIKIEETNKNKIIAMLEKVGKIR</sequence>
<name>A0A2H0BYQ2_9BACT</name>
<reference evidence="1 2" key="1">
    <citation type="submission" date="2017-09" db="EMBL/GenBank/DDBJ databases">
        <title>Depth-based differentiation of microbial function through sediment-hosted aquifers and enrichment of novel symbionts in the deep terrestrial subsurface.</title>
        <authorList>
            <person name="Probst A.J."/>
            <person name="Ladd B."/>
            <person name="Jarett J.K."/>
            <person name="Geller-Mcgrath D.E."/>
            <person name="Sieber C.M."/>
            <person name="Emerson J.B."/>
            <person name="Anantharaman K."/>
            <person name="Thomas B.C."/>
            <person name="Malmstrom R."/>
            <person name="Stieglmeier M."/>
            <person name="Klingl A."/>
            <person name="Woyke T."/>
            <person name="Ryan C.M."/>
            <person name="Banfield J.F."/>
        </authorList>
    </citation>
    <scope>NUCLEOTIDE SEQUENCE [LARGE SCALE GENOMIC DNA]</scope>
    <source>
        <strain evidence="1">CG22_combo_CG10-13_8_21_14_all_38_20</strain>
    </source>
</reference>
<accession>A0A2H0BYQ2</accession>
<organism evidence="1 2">
    <name type="scientific">Candidatus Roizmanbacteria bacterium CG22_combo_CG10-13_8_21_14_all_38_20</name>
    <dbReference type="NCBI Taxonomy" id="1974862"/>
    <lineage>
        <taxon>Bacteria</taxon>
        <taxon>Candidatus Roizmaniibacteriota</taxon>
    </lineage>
</organism>
<gene>
    <name evidence="1" type="ORF">COW99_00800</name>
</gene>
<dbReference type="AlphaFoldDB" id="A0A2H0BYQ2"/>
<dbReference type="EMBL" id="PCTA01000004">
    <property type="protein sequence ID" value="PIP62068.1"/>
    <property type="molecule type" value="Genomic_DNA"/>
</dbReference>
<comment type="caution">
    <text evidence="1">The sequence shown here is derived from an EMBL/GenBank/DDBJ whole genome shotgun (WGS) entry which is preliminary data.</text>
</comment>
<proteinExistence type="predicted"/>
<evidence type="ECO:0000313" key="2">
    <source>
        <dbReference type="Proteomes" id="UP000231246"/>
    </source>
</evidence>
<dbReference type="Proteomes" id="UP000231246">
    <property type="component" value="Unassembled WGS sequence"/>
</dbReference>
<evidence type="ECO:0000313" key="1">
    <source>
        <dbReference type="EMBL" id="PIP62068.1"/>
    </source>
</evidence>